<name>A0A4Z1HHK1_9HELO</name>
<keyword evidence="3" id="KW-1185">Reference proteome</keyword>
<comment type="caution">
    <text evidence="2">The sequence shown here is derived from an EMBL/GenBank/DDBJ whole genome shotgun (WGS) entry which is preliminary data.</text>
</comment>
<evidence type="ECO:0000313" key="2">
    <source>
        <dbReference type="EMBL" id="TGO47921.1"/>
    </source>
</evidence>
<proteinExistence type="predicted"/>
<accession>A0A4Z1HHK1</accession>
<dbReference type="OrthoDB" id="3439380at2759"/>
<reference evidence="2 3" key="1">
    <citation type="submission" date="2017-12" db="EMBL/GenBank/DDBJ databases">
        <title>Comparative genomics of Botrytis spp.</title>
        <authorList>
            <person name="Valero-Jimenez C.A."/>
            <person name="Tapia P."/>
            <person name="Veloso J."/>
            <person name="Silva-Moreno E."/>
            <person name="Staats M."/>
            <person name="Valdes J.H."/>
            <person name="Van Kan J.A.L."/>
        </authorList>
    </citation>
    <scope>NUCLEOTIDE SEQUENCE [LARGE SCALE GENOMIC DNA]</scope>
    <source>
        <strain evidence="2 3">MUCL2120</strain>
    </source>
</reference>
<evidence type="ECO:0000313" key="3">
    <source>
        <dbReference type="Proteomes" id="UP000297452"/>
    </source>
</evidence>
<organism evidence="2 3">
    <name type="scientific">Botryotinia narcissicola</name>
    <dbReference type="NCBI Taxonomy" id="278944"/>
    <lineage>
        <taxon>Eukaryota</taxon>
        <taxon>Fungi</taxon>
        <taxon>Dikarya</taxon>
        <taxon>Ascomycota</taxon>
        <taxon>Pezizomycotina</taxon>
        <taxon>Leotiomycetes</taxon>
        <taxon>Helotiales</taxon>
        <taxon>Sclerotiniaceae</taxon>
        <taxon>Botryotinia</taxon>
    </lineage>
</organism>
<sequence>MATEFTKFPELPLELQRKIWRLCTMEDRVMELDCPDSEHIMTKCVMKLTSHANAQQPAYSLKAKVFEQKPDWEDPCLLQNPWFNPGKDILHLNWDPDHAEGCYISDDDRPHRTLIAYAKIARGGSFMAGSCAPFREDTGGPGGERSVDNFLLIEQMNGFKVCLTVMTIHATVKQVVDAQLFGSSAAPVQLVDTSDRETIRRMYELWFTTFLDDAKLKDFEPEEIFEEMILTPMTSRLVSANGMRGMNVIGSCTNGPKNVAMGL</sequence>
<dbReference type="AlphaFoldDB" id="A0A4Z1HHK1"/>
<dbReference type="InterPro" id="IPR045518">
    <property type="entry name" value="2EXR"/>
</dbReference>
<protein>
    <recommendedName>
        <fullName evidence="1">2EXR domain-containing protein</fullName>
    </recommendedName>
</protein>
<dbReference type="Proteomes" id="UP000297452">
    <property type="component" value="Unassembled WGS sequence"/>
</dbReference>
<evidence type="ECO:0000259" key="1">
    <source>
        <dbReference type="Pfam" id="PF20150"/>
    </source>
</evidence>
<dbReference type="STRING" id="278944.A0A4Z1HHK1"/>
<feature type="domain" description="2EXR" evidence="1">
    <location>
        <begin position="5"/>
        <end position="90"/>
    </location>
</feature>
<dbReference type="EMBL" id="PQXJ01000501">
    <property type="protein sequence ID" value="TGO47921.1"/>
    <property type="molecule type" value="Genomic_DNA"/>
</dbReference>
<dbReference type="Pfam" id="PF20150">
    <property type="entry name" value="2EXR"/>
    <property type="match status" value="1"/>
</dbReference>
<gene>
    <name evidence="2" type="ORF">BOTNAR_0501g00100</name>
</gene>